<dbReference type="Gene3D" id="1.20.1260.10">
    <property type="match status" value="1"/>
</dbReference>
<feature type="signal peptide" evidence="2">
    <location>
        <begin position="1"/>
        <end position="30"/>
    </location>
</feature>
<dbReference type="InterPro" id="IPR025419">
    <property type="entry name" value="DUF4142"/>
</dbReference>
<feature type="domain" description="DUF4142" evidence="3">
    <location>
        <begin position="45"/>
        <end position="175"/>
    </location>
</feature>
<sequence>MTFVSPKRFLGVLLALQFFLAVAVTGTATAAEPGQQTPLGVITESDKDLLVKVRQAGLWEGPMGEEAQTRAEAQRVKEVGAQLASDHQFLDQRVTKLAEQMGVPLPSVANPNQQSWMDELRGLNGAAFDQTFANRLRAAHGQVFGAIAKVRAGTGNEAIREFAQISNNIVQKHMTLLESTNLVNAQGLADPVPAGGMAGMGPNGGDPALAARSGFLGGLLSSDGPSPLMIGLIVLVGAVVTTALLRLTKPRHSVK</sequence>
<organism evidence="4 5">
    <name type="scientific">Umezawaea tangerina</name>
    <dbReference type="NCBI Taxonomy" id="84725"/>
    <lineage>
        <taxon>Bacteria</taxon>
        <taxon>Bacillati</taxon>
        <taxon>Actinomycetota</taxon>
        <taxon>Actinomycetes</taxon>
        <taxon>Pseudonocardiales</taxon>
        <taxon>Pseudonocardiaceae</taxon>
        <taxon>Umezawaea</taxon>
    </lineage>
</organism>
<name>A0A2T0SV81_9PSEU</name>
<accession>A0A2T0SV81</accession>
<keyword evidence="5" id="KW-1185">Reference proteome</keyword>
<dbReference type="EMBL" id="PVTF01000010">
    <property type="protein sequence ID" value="PRY37327.1"/>
    <property type="molecule type" value="Genomic_DNA"/>
</dbReference>
<dbReference type="AlphaFoldDB" id="A0A2T0SV81"/>
<keyword evidence="1" id="KW-0812">Transmembrane</keyword>
<dbReference type="InterPro" id="IPR012347">
    <property type="entry name" value="Ferritin-like"/>
</dbReference>
<reference evidence="4 5" key="1">
    <citation type="submission" date="2018-03" db="EMBL/GenBank/DDBJ databases">
        <title>Genomic Encyclopedia of Archaeal and Bacterial Type Strains, Phase II (KMG-II): from individual species to whole genera.</title>
        <authorList>
            <person name="Goeker M."/>
        </authorList>
    </citation>
    <scope>NUCLEOTIDE SEQUENCE [LARGE SCALE GENOMIC DNA]</scope>
    <source>
        <strain evidence="4 5">DSM 44720</strain>
    </source>
</reference>
<evidence type="ECO:0000259" key="3">
    <source>
        <dbReference type="Pfam" id="PF13628"/>
    </source>
</evidence>
<evidence type="ECO:0000313" key="5">
    <source>
        <dbReference type="Proteomes" id="UP000239494"/>
    </source>
</evidence>
<keyword evidence="1" id="KW-0472">Membrane</keyword>
<protein>
    <submittedName>
        <fullName evidence="4">Putative outer membrane protein</fullName>
    </submittedName>
</protein>
<comment type="caution">
    <text evidence="4">The sequence shown here is derived from an EMBL/GenBank/DDBJ whole genome shotgun (WGS) entry which is preliminary data.</text>
</comment>
<evidence type="ECO:0000256" key="2">
    <source>
        <dbReference type="SAM" id="SignalP"/>
    </source>
</evidence>
<dbReference type="Proteomes" id="UP000239494">
    <property type="component" value="Unassembled WGS sequence"/>
</dbReference>
<proteinExistence type="predicted"/>
<dbReference type="OrthoDB" id="3674617at2"/>
<dbReference type="PANTHER" id="PTHR38593">
    <property type="entry name" value="BLR2558 PROTEIN"/>
    <property type="match status" value="1"/>
</dbReference>
<keyword evidence="1" id="KW-1133">Transmembrane helix</keyword>
<dbReference type="PANTHER" id="PTHR38593:SF1">
    <property type="entry name" value="BLR2558 PROTEIN"/>
    <property type="match status" value="1"/>
</dbReference>
<evidence type="ECO:0000256" key="1">
    <source>
        <dbReference type="SAM" id="Phobius"/>
    </source>
</evidence>
<feature type="transmembrane region" description="Helical" evidence="1">
    <location>
        <begin position="228"/>
        <end position="247"/>
    </location>
</feature>
<dbReference type="RefSeq" id="WP_106191634.1">
    <property type="nucleotide sequence ID" value="NZ_PVTF01000010.1"/>
</dbReference>
<dbReference type="Pfam" id="PF13628">
    <property type="entry name" value="DUF4142"/>
    <property type="match status" value="1"/>
</dbReference>
<feature type="chain" id="PRO_5015573634" evidence="2">
    <location>
        <begin position="31"/>
        <end position="255"/>
    </location>
</feature>
<evidence type="ECO:0000313" key="4">
    <source>
        <dbReference type="EMBL" id="PRY37327.1"/>
    </source>
</evidence>
<keyword evidence="2" id="KW-0732">Signal</keyword>
<gene>
    <name evidence="4" type="ORF">CLV43_110138</name>
</gene>